<dbReference type="FunFam" id="3.30.70.330:FF:000009">
    <property type="entry name" value="cytoplasmic polyadenylation element-binding protein 2 isoform X1"/>
    <property type="match status" value="1"/>
</dbReference>
<dbReference type="GO" id="GO:0003730">
    <property type="term" value="F:mRNA 3'-UTR binding"/>
    <property type="evidence" value="ECO:0007669"/>
    <property type="project" value="InterPro"/>
</dbReference>
<dbReference type="CDD" id="cd12724">
    <property type="entry name" value="RRM1_CPEB2_like"/>
    <property type="match status" value="1"/>
</dbReference>
<evidence type="ECO:0000256" key="1">
    <source>
        <dbReference type="PROSITE-ProRule" id="PRU00176"/>
    </source>
</evidence>
<sequence length="653" mass="70981">MGDYGFGVLVQNNTGNKSAFPVRIHPHLQPPHHHQNVSQSPAAFINSTTAAGNGTTGGSPWLFPASATHNSVQDEILGGAEKPKAQQQQEMQETQEKQQQQLSPGSHQESGSGGGIISELEKARSDEGKTDNGTSEGSNGKEKQLRLESPVLTGFDYQETSGLGGTGPVQSSTTSSSLTGFNNWSAAIPPAPSTIINEDVSFFNPASANNGPLLFQNFSHHVSPGFGGNFSPQIGPAAAALSQHHPPPPPHPHFQHPHNQHQQHRRSPASPHPPPPFPHRNAAFSQLPHLSNSLNKPPSPWGPASYQSPSPSPGSSTSWSPGGGYGSGGGGWGGSQGREYRRGLNGGMTPINSISPLKKTFPNNHVASQKYPRNSPAGFNPKSWMDDGVGRSDNIFPFQERTRSFDGFNMNTLESSLIDIMRAEQDTLKGHSSLFPMEDGFPDDERGDQGLAGLGSPHCFPHQNGERVERYSRKVFVGGLPPDIDEDEITASFRRFGHLFVDWPHKAESKSYFPPKGYAFLLFQDESSVQALIDACIEEDGKLYLCVSSPTIKDKPVIQIRPCVYSAHMFVFFLPSAVELAMIMDRLYGGVCYAGIDTDPELKYPKGAGRVAFSNQQSYIAAISARFVQLQHGEIDKRVRCHRKLCAHFENRR</sequence>
<evidence type="ECO:0000256" key="2">
    <source>
        <dbReference type="SAM" id="MobiDB-lite"/>
    </source>
</evidence>
<protein>
    <submittedName>
        <fullName evidence="4">Cytoplasmic polyadenylation element binding protein 4</fullName>
    </submittedName>
</protein>
<feature type="compositionally biased region" description="Polar residues" evidence="2">
    <location>
        <begin position="350"/>
        <end position="367"/>
    </location>
</feature>
<reference evidence="4" key="2">
    <citation type="submission" date="2025-08" db="UniProtKB">
        <authorList>
            <consortium name="Ensembl"/>
        </authorList>
    </citation>
    <scope>IDENTIFICATION</scope>
</reference>
<dbReference type="SUPFAM" id="SSF54928">
    <property type="entry name" value="RNA-binding domain, RBD"/>
    <property type="match status" value="1"/>
</dbReference>
<dbReference type="AlphaFoldDB" id="A0A667YYD2"/>
<dbReference type="PROSITE" id="PS50102">
    <property type="entry name" value="RRM"/>
    <property type="match status" value="1"/>
</dbReference>
<dbReference type="Gene3D" id="3.30.70.330">
    <property type="match status" value="2"/>
</dbReference>
<dbReference type="PANTHER" id="PTHR12566">
    <property type="entry name" value="CYTOPLASMIC POLYADENYLATION ELEMENT BINDING PROTEIN CPEB"/>
    <property type="match status" value="1"/>
</dbReference>
<name>A0A667YYD2_9TELE</name>
<reference evidence="4" key="3">
    <citation type="submission" date="2025-09" db="UniProtKB">
        <authorList>
            <consortium name="Ensembl"/>
        </authorList>
    </citation>
    <scope>IDENTIFICATION</scope>
</reference>
<dbReference type="GO" id="GO:2000766">
    <property type="term" value="P:negative regulation of cytoplasmic translation"/>
    <property type="evidence" value="ECO:0007669"/>
    <property type="project" value="TreeGrafter"/>
</dbReference>
<dbReference type="InterPro" id="IPR000504">
    <property type="entry name" value="RRM_dom"/>
</dbReference>
<dbReference type="GO" id="GO:0043022">
    <property type="term" value="F:ribosome binding"/>
    <property type="evidence" value="ECO:0007669"/>
    <property type="project" value="TreeGrafter"/>
</dbReference>
<dbReference type="GO" id="GO:0005737">
    <property type="term" value="C:cytoplasm"/>
    <property type="evidence" value="ECO:0007669"/>
    <property type="project" value="TreeGrafter"/>
</dbReference>
<feature type="compositionally biased region" description="Basic and acidic residues" evidence="2">
    <location>
        <begin position="119"/>
        <end position="130"/>
    </location>
</feature>
<organism evidence="4 5">
    <name type="scientific">Myripristis murdjan</name>
    <name type="common">pinecone soldierfish</name>
    <dbReference type="NCBI Taxonomy" id="586833"/>
    <lineage>
        <taxon>Eukaryota</taxon>
        <taxon>Metazoa</taxon>
        <taxon>Chordata</taxon>
        <taxon>Craniata</taxon>
        <taxon>Vertebrata</taxon>
        <taxon>Euteleostomi</taxon>
        <taxon>Actinopterygii</taxon>
        <taxon>Neopterygii</taxon>
        <taxon>Teleostei</taxon>
        <taxon>Neoteleostei</taxon>
        <taxon>Acanthomorphata</taxon>
        <taxon>Holocentriformes</taxon>
        <taxon>Holocentridae</taxon>
        <taxon>Myripristis</taxon>
    </lineage>
</organism>
<proteinExistence type="predicted"/>
<dbReference type="Pfam" id="PF16367">
    <property type="entry name" value="RRM_7"/>
    <property type="match status" value="1"/>
</dbReference>
<evidence type="ECO:0000313" key="4">
    <source>
        <dbReference type="Ensembl" id="ENSMMDP00005026076.1"/>
    </source>
</evidence>
<dbReference type="SMART" id="SM00360">
    <property type="entry name" value="RRM"/>
    <property type="match status" value="2"/>
</dbReference>
<feature type="compositionally biased region" description="Low complexity" evidence="2">
    <location>
        <begin position="302"/>
        <end position="320"/>
    </location>
</feature>
<dbReference type="PANTHER" id="PTHR12566:SF2">
    <property type="entry name" value="CYTOPLASMIC POLYADENYLATION ELEMENT-BINDING PROTEIN 4"/>
    <property type="match status" value="1"/>
</dbReference>
<dbReference type="GO" id="GO:0045202">
    <property type="term" value="C:synapse"/>
    <property type="evidence" value="ECO:0007669"/>
    <property type="project" value="TreeGrafter"/>
</dbReference>
<accession>A0A667YYD2</accession>
<feature type="compositionally biased region" description="Basic residues" evidence="2">
    <location>
        <begin position="253"/>
        <end position="267"/>
    </location>
</feature>
<dbReference type="InterPro" id="IPR012677">
    <property type="entry name" value="Nucleotide-bd_a/b_plait_sf"/>
</dbReference>
<dbReference type="Ensembl" id="ENSMMDT00005026623.1">
    <property type="protein sequence ID" value="ENSMMDP00005026076.1"/>
    <property type="gene ID" value="ENSMMDG00005012479.1"/>
</dbReference>
<dbReference type="GeneTree" id="ENSGT00940000154998"/>
<dbReference type="GO" id="GO:0005634">
    <property type="term" value="C:nucleus"/>
    <property type="evidence" value="ECO:0007669"/>
    <property type="project" value="TreeGrafter"/>
</dbReference>
<reference evidence="4" key="1">
    <citation type="submission" date="2019-06" db="EMBL/GenBank/DDBJ databases">
        <authorList>
            <consortium name="Wellcome Sanger Institute Data Sharing"/>
        </authorList>
    </citation>
    <scope>NUCLEOTIDE SEQUENCE [LARGE SCALE GENOMIC DNA]</scope>
</reference>
<dbReference type="GO" id="GO:0043005">
    <property type="term" value="C:neuron projection"/>
    <property type="evidence" value="ECO:0007669"/>
    <property type="project" value="TreeGrafter"/>
</dbReference>
<dbReference type="GO" id="GO:0008135">
    <property type="term" value="F:translation factor activity, RNA binding"/>
    <property type="evidence" value="ECO:0007669"/>
    <property type="project" value="TreeGrafter"/>
</dbReference>
<evidence type="ECO:0000313" key="5">
    <source>
        <dbReference type="Proteomes" id="UP000472263"/>
    </source>
</evidence>
<feature type="region of interest" description="Disordered" evidence="2">
    <location>
        <begin position="47"/>
        <end position="66"/>
    </location>
</feature>
<keyword evidence="5" id="KW-1185">Reference proteome</keyword>
<dbReference type="InterPro" id="IPR034819">
    <property type="entry name" value="CPEB"/>
</dbReference>
<feature type="compositionally biased region" description="Gly residues" evidence="2">
    <location>
        <begin position="321"/>
        <end position="336"/>
    </location>
</feature>
<dbReference type="InterPro" id="IPR035979">
    <property type="entry name" value="RBD_domain_sf"/>
</dbReference>
<dbReference type="Proteomes" id="UP000472263">
    <property type="component" value="Chromosome 14"/>
</dbReference>
<feature type="region of interest" description="Disordered" evidence="2">
    <location>
        <begin position="226"/>
        <end position="379"/>
    </location>
</feature>
<feature type="domain" description="RRM" evidence="3">
    <location>
        <begin position="473"/>
        <end position="553"/>
    </location>
</feature>
<evidence type="ECO:0000259" key="3">
    <source>
        <dbReference type="PROSITE" id="PS50102"/>
    </source>
</evidence>
<gene>
    <name evidence="4" type="primary">CPEB4</name>
</gene>
<dbReference type="GO" id="GO:0000900">
    <property type="term" value="F:mRNA regulatory element binding translation repressor activity"/>
    <property type="evidence" value="ECO:0007669"/>
    <property type="project" value="TreeGrafter"/>
</dbReference>
<feature type="region of interest" description="Disordered" evidence="2">
    <location>
        <begin position="81"/>
        <end position="176"/>
    </location>
</feature>
<keyword evidence="1" id="KW-0694">RNA-binding</keyword>
<feature type="compositionally biased region" description="Low complexity" evidence="2">
    <location>
        <begin position="86"/>
        <end position="110"/>
    </location>
</feature>